<proteinExistence type="predicted"/>
<dbReference type="GO" id="GO:0008194">
    <property type="term" value="F:UDP-glycosyltransferase activity"/>
    <property type="evidence" value="ECO:0007669"/>
    <property type="project" value="InterPro"/>
</dbReference>
<dbReference type="RefSeq" id="WP_063491757.1">
    <property type="nucleotide sequence ID" value="NZ_CP016340.1"/>
</dbReference>
<organism evidence="2 3">
    <name type="scientific">Bordetella trematum</name>
    <dbReference type="NCBI Taxonomy" id="123899"/>
    <lineage>
        <taxon>Bacteria</taxon>
        <taxon>Pseudomonadati</taxon>
        <taxon>Pseudomonadota</taxon>
        <taxon>Betaproteobacteria</taxon>
        <taxon>Burkholderiales</taxon>
        <taxon>Alcaligenaceae</taxon>
        <taxon>Bordetella</taxon>
    </lineage>
</organism>
<feature type="domain" description="Erythromycin biosynthesis protein CIII-like C-terminal" evidence="1">
    <location>
        <begin position="283"/>
        <end position="386"/>
    </location>
</feature>
<dbReference type="FunFam" id="3.40.50.2000:FF:000009">
    <property type="entry name" value="Sterol 3-beta-glucosyltransferase UGT80A2"/>
    <property type="match status" value="1"/>
</dbReference>
<protein>
    <submittedName>
        <fullName evidence="2">Glycosyl transferases, related to UDP-glucuronosyltransferase</fullName>
    </submittedName>
</protein>
<dbReference type="AlphaFoldDB" id="A0A157R9M6"/>
<keyword evidence="2" id="KW-0808">Transferase</keyword>
<dbReference type="GeneID" id="56591102"/>
<dbReference type="EMBL" id="LT546645">
    <property type="protein sequence ID" value="SAI68992.1"/>
    <property type="molecule type" value="Genomic_DNA"/>
</dbReference>
<dbReference type="PATRIC" id="fig|123899.6.peg.1588"/>
<reference evidence="2 3" key="1">
    <citation type="submission" date="2016-04" db="EMBL/GenBank/DDBJ databases">
        <authorList>
            <consortium name="Pathogen Informatics"/>
        </authorList>
    </citation>
    <scope>NUCLEOTIDE SEQUENCE [LARGE SCALE GENOMIC DNA]</scope>
    <source>
        <strain evidence="2 3">H044680328</strain>
    </source>
</reference>
<dbReference type="GO" id="GO:0017000">
    <property type="term" value="P:antibiotic biosynthetic process"/>
    <property type="evidence" value="ECO:0007669"/>
    <property type="project" value="UniProtKB-ARBA"/>
</dbReference>
<evidence type="ECO:0000259" key="1">
    <source>
        <dbReference type="Pfam" id="PF06722"/>
    </source>
</evidence>
<dbReference type="CDD" id="cd03784">
    <property type="entry name" value="GT1_Gtf-like"/>
    <property type="match status" value="1"/>
</dbReference>
<dbReference type="Gene3D" id="3.40.50.2000">
    <property type="entry name" value="Glycogen Phosphorylase B"/>
    <property type="match status" value="2"/>
</dbReference>
<dbReference type="Proteomes" id="UP000076825">
    <property type="component" value="Chromosome 1"/>
</dbReference>
<dbReference type="eggNOG" id="COG1819">
    <property type="taxonomic scope" value="Bacteria"/>
</dbReference>
<dbReference type="InterPro" id="IPR010610">
    <property type="entry name" value="EryCIII-like_C"/>
</dbReference>
<dbReference type="InterPro" id="IPR002213">
    <property type="entry name" value="UDP_glucos_trans"/>
</dbReference>
<dbReference type="STRING" id="123899.SAMEA3906487_01607"/>
<keyword evidence="3" id="KW-1185">Reference proteome</keyword>
<evidence type="ECO:0000313" key="3">
    <source>
        <dbReference type="Proteomes" id="UP000076825"/>
    </source>
</evidence>
<accession>A0A157R9M6</accession>
<dbReference type="GO" id="GO:0016758">
    <property type="term" value="F:hexosyltransferase activity"/>
    <property type="evidence" value="ECO:0007669"/>
    <property type="project" value="UniProtKB-ARBA"/>
</dbReference>
<dbReference type="InterPro" id="IPR050426">
    <property type="entry name" value="Glycosyltransferase_28"/>
</dbReference>
<dbReference type="PANTHER" id="PTHR48050:SF13">
    <property type="entry name" value="STEROL 3-BETA-GLUCOSYLTRANSFERASE UGT80A2"/>
    <property type="match status" value="1"/>
</dbReference>
<name>A0A157R9M6_9BORD</name>
<dbReference type="Pfam" id="PF06722">
    <property type="entry name" value="EryCIII-like_C"/>
    <property type="match status" value="1"/>
</dbReference>
<evidence type="ECO:0000313" key="2">
    <source>
        <dbReference type="EMBL" id="SAI68992.1"/>
    </source>
</evidence>
<dbReference type="PANTHER" id="PTHR48050">
    <property type="entry name" value="STEROL 3-BETA-GLUCOSYLTRANSFERASE"/>
    <property type="match status" value="1"/>
</dbReference>
<dbReference type="SUPFAM" id="SSF53756">
    <property type="entry name" value="UDP-Glycosyltransferase/glycogen phosphorylase"/>
    <property type="match status" value="1"/>
</dbReference>
<dbReference type="OrthoDB" id="9805366at2"/>
<dbReference type="KEGG" id="btrm:SAMEA390648701607"/>
<sequence length="413" mass="43724">MRILVLTYGTEGDTRPLLALSQALIRAGHDVTLLGEARSLGLASTLGVSAVPLAGDIRLLFADWSRSGPRGVAKALVALTNTHTAAWMAQTLQAARGCDAIVVSGLAGFAGLSVAQSLGIPAIGAGMIPLTPSRTFPSPFLPPAWVPALLNRASLALTNQMLWRALRQALNRARADVLGLPAQAALWTQHPMLYGISPTLLPPPPDWPANAALCGQWVAPLGEAFVPGAALRQFLDAGPAPLYLGFGSMTGIDLPRMLDQVIPALEGRRAVIWPGWSDLGGMALPDNLLRIEATPHDWLFPRMSAVIHHGGSGTTHSAARAGKPSIVMPFAGDQFFWAERLRRLGIAPRRLSFERPDPTAFARALAYVEARETRARAEVIGQAMARENGLADGVARIEALLGLAAPAARPRSA</sequence>
<gene>
    <name evidence="2" type="ORF">SAMEA3906487_01607</name>
</gene>